<proteinExistence type="predicted"/>
<evidence type="ECO:0000256" key="3">
    <source>
        <dbReference type="ARBA" id="ARBA00022729"/>
    </source>
</evidence>
<comment type="caution">
    <text evidence="7">The sequence shown here is derived from an EMBL/GenBank/DDBJ whole genome shotgun (WGS) entry which is preliminary data.</text>
</comment>
<dbReference type="InterPro" id="IPR008240">
    <property type="entry name" value="Chorismate_mutase_periplasmic"/>
</dbReference>
<evidence type="ECO:0000313" key="7">
    <source>
        <dbReference type="EMBL" id="MFC0624931.1"/>
    </source>
</evidence>
<evidence type="ECO:0000313" key="8">
    <source>
        <dbReference type="Proteomes" id="UP001589890"/>
    </source>
</evidence>
<feature type="chain" id="PRO_5046515983" description="chorismate mutase" evidence="5">
    <location>
        <begin position="28"/>
        <end position="202"/>
    </location>
</feature>
<dbReference type="PANTHER" id="PTHR38041">
    <property type="entry name" value="CHORISMATE MUTASE"/>
    <property type="match status" value="1"/>
</dbReference>
<organism evidence="7 8">
    <name type="scientific">Kribbella deserti</name>
    <dbReference type="NCBI Taxonomy" id="1926257"/>
    <lineage>
        <taxon>Bacteria</taxon>
        <taxon>Bacillati</taxon>
        <taxon>Actinomycetota</taxon>
        <taxon>Actinomycetes</taxon>
        <taxon>Propionibacteriales</taxon>
        <taxon>Kribbellaceae</taxon>
        <taxon>Kribbella</taxon>
    </lineage>
</organism>
<dbReference type="InterPro" id="IPR036263">
    <property type="entry name" value="Chorismate_II_sf"/>
</dbReference>
<dbReference type="Gene3D" id="1.20.59.10">
    <property type="entry name" value="Chorismate mutase"/>
    <property type="match status" value="1"/>
</dbReference>
<sequence>MRPLVRTAVAAISFSLIGLLPAIPAPAASAPASARYDVQAGNPLLPFARAAGERVVLADKVAAAKYGTPAPIDDPVREKAVLDRVAGISLEWGIDPEASVRIFRDQIEANKLVQREWYRRWDVGQVRPPEERPDLAELRTLIDQLNAVLLAEIRRTVDDRSRPSCVTKQTRAYATVVGEQRLDGLHSMALARALPSLCAMLR</sequence>
<dbReference type="SUPFAM" id="SSF48600">
    <property type="entry name" value="Chorismate mutase II"/>
    <property type="match status" value="1"/>
</dbReference>
<dbReference type="PANTHER" id="PTHR38041:SF2">
    <property type="entry name" value="SECRETED CHORISMATE MUTASE"/>
    <property type="match status" value="1"/>
</dbReference>
<dbReference type="Pfam" id="PF01817">
    <property type="entry name" value="CM_2"/>
    <property type="match status" value="1"/>
</dbReference>
<comment type="pathway">
    <text evidence="1">Metabolic intermediate biosynthesis; prephenate biosynthesis; prephenate from chorismate: step 1/1.</text>
</comment>
<dbReference type="EC" id="5.4.99.5" evidence="2"/>
<dbReference type="InterPro" id="IPR051331">
    <property type="entry name" value="Chorismate_mutase-related"/>
</dbReference>
<dbReference type="InterPro" id="IPR002701">
    <property type="entry name" value="CM_II_prokaryot"/>
</dbReference>
<evidence type="ECO:0000256" key="5">
    <source>
        <dbReference type="SAM" id="SignalP"/>
    </source>
</evidence>
<feature type="domain" description="Chorismate mutase" evidence="6">
    <location>
        <begin position="25"/>
        <end position="118"/>
    </location>
</feature>
<reference evidence="7 8" key="1">
    <citation type="submission" date="2024-09" db="EMBL/GenBank/DDBJ databases">
        <authorList>
            <person name="Sun Q."/>
            <person name="Mori K."/>
        </authorList>
    </citation>
    <scope>NUCLEOTIDE SEQUENCE [LARGE SCALE GENOMIC DNA]</scope>
    <source>
        <strain evidence="7 8">CGMCC 1.15906</strain>
    </source>
</reference>
<gene>
    <name evidence="7" type="primary">aroQ</name>
    <name evidence="7" type="ORF">ACFFGN_12710</name>
</gene>
<dbReference type="EMBL" id="JBHLTC010000014">
    <property type="protein sequence ID" value="MFC0624931.1"/>
    <property type="molecule type" value="Genomic_DNA"/>
</dbReference>
<feature type="signal peptide" evidence="5">
    <location>
        <begin position="1"/>
        <end position="27"/>
    </location>
</feature>
<dbReference type="Proteomes" id="UP001589890">
    <property type="component" value="Unassembled WGS sequence"/>
</dbReference>
<keyword evidence="4 7" id="KW-0413">Isomerase</keyword>
<evidence type="ECO:0000256" key="2">
    <source>
        <dbReference type="ARBA" id="ARBA00012404"/>
    </source>
</evidence>
<dbReference type="NCBIfam" id="TIGR01806">
    <property type="entry name" value="CM_mono2"/>
    <property type="match status" value="1"/>
</dbReference>
<evidence type="ECO:0000256" key="1">
    <source>
        <dbReference type="ARBA" id="ARBA00004817"/>
    </source>
</evidence>
<dbReference type="RefSeq" id="WP_380046808.1">
    <property type="nucleotide sequence ID" value="NZ_JBHLTC010000014.1"/>
</dbReference>
<dbReference type="SMART" id="SM00830">
    <property type="entry name" value="CM_2"/>
    <property type="match status" value="1"/>
</dbReference>
<dbReference type="GO" id="GO:0004106">
    <property type="term" value="F:chorismate mutase activity"/>
    <property type="evidence" value="ECO:0007669"/>
    <property type="project" value="UniProtKB-EC"/>
</dbReference>
<dbReference type="InterPro" id="IPR036979">
    <property type="entry name" value="CM_dom_sf"/>
</dbReference>
<keyword evidence="3 5" id="KW-0732">Signal</keyword>
<keyword evidence="8" id="KW-1185">Reference proteome</keyword>
<name>A0ABV6QJV1_9ACTN</name>
<evidence type="ECO:0000256" key="4">
    <source>
        <dbReference type="ARBA" id="ARBA00023235"/>
    </source>
</evidence>
<dbReference type="PROSITE" id="PS51168">
    <property type="entry name" value="CHORISMATE_MUT_2"/>
    <property type="match status" value="1"/>
</dbReference>
<protein>
    <recommendedName>
        <fullName evidence="2">chorismate mutase</fullName>
        <ecNumber evidence="2">5.4.99.5</ecNumber>
    </recommendedName>
</protein>
<accession>A0ABV6QJV1</accession>
<evidence type="ECO:0000259" key="6">
    <source>
        <dbReference type="PROSITE" id="PS51168"/>
    </source>
</evidence>